<reference evidence="1" key="2">
    <citation type="submission" date="2025-09" db="UniProtKB">
        <authorList>
            <consortium name="Ensembl"/>
        </authorList>
    </citation>
    <scope>IDENTIFICATION</scope>
</reference>
<sequence length="73" mass="8430">MAKILLCLKTNKCWRGYSNLGGFYHIWWTCPRIKMFWKKAGELMRKVTLTMQCRAAPTLGHKLPPALHGLEAL</sequence>
<accession>A0A7M4FEM9</accession>
<protein>
    <submittedName>
        <fullName evidence="1">Uncharacterized protein</fullName>
    </submittedName>
</protein>
<dbReference type="Proteomes" id="UP000594220">
    <property type="component" value="Unplaced"/>
</dbReference>
<dbReference type="Ensembl" id="ENSCPRT00005026998.1">
    <property type="protein sequence ID" value="ENSCPRP00005023130.1"/>
    <property type="gene ID" value="ENSCPRG00005016077.1"/>
</dbReference>
<dbReference type="AlphaFoldDB" id="A0A7M4FEM9"/>
<evidence type="ECO:0000313" key="2">
    <source>
        <dbReference type="Proteomes" id="UP000594220"/>
    </source>
</evidence>
<evidence type="ECO:0000313" key="1">
    <source>
        <dbReference type="Ensembl" id="ENSCPRP00005023130.1"/>
    </source>
</evidence>
<proteinExistence type="predicted"/>
<organism evidence="1 2">
    <name type="scientific">Crocodylus porosus</name>
    <name type="common">Saltwater crocodile</name>
    <name type="synonym">Estuarine crocodile</name>
    <dbReference type="NCBI Taxonomy" id="8502"/>
    <lineage>
        <taxon>Eukaryota</taxon>
        <taxon>Metazoa</taxon>
        <taxon>Chordata</taxon>
        <taxon>Craniata</taxon>
        <taxon>Vertebrata</taxon>
        <taxon>Euteleostomi</taxon>
        <taxon>Archelosauria</taxon>
        <taxon>Archosauria</taxon>
        <taxon>Crocodylia</taxon>
        <taxon>Longirostres</taxon>
        <taxon>Crocodylidae</taxon>
        <taxon>Crocodylus</taxon>
    </lineage>
</organism>
<name>A0A7M4FEM9_CROPO</name>
<reference evidence="1" key="1">
    <citation type="submission" date="2025-08" db="UniProtKB">
        <authorList>
            <consortium name="Ensembl"/>
        </authorList>
    </citation>
    <scope>IDENTIFICATION</scope>
</reference>
<keyword evidence="2" id="KW-1185">Reference proteome</keyword>